<protein>
    <submittedName>
        <fullName evidence="1">Uncharacterized protein</fullName>
    </submittedName>
</protein>
<keyword evidence="2" id="KW-1185">Reference proteome</keyword>
<accession>A0A2T7PDI3</accession>
<comment type="caution">
    <text evidence="1">The sequence shown here is derived from an EMBL/GenBank/DDBJ whole genome shotgun (WGS) entry which is preliminary data.</text>
</comment>
<name>A0A2T7PDI3_POMCA</name>
<organism evidence="1 2">
    <name type="scientific">Pomacea canaliculata</name>
    <name type="common">Golden apple snail</name>
    <dbReference type="NCBI Taxonomy" id="400727"/>
    <lineage>
        <taxon>Eukaryota</taxon>
        <taxon>Metazoa</taxon>
        <taxon>Spiralia</taxon>
        <taxon>Lophotrochozoa</taxon>
        <taxon>Mollusca</taxon>
        <taxon>Gastropoda</taxon>
        <taxon>Caenogastropoda</taxon>
        <taxon>Architaenioglossa</taxon>
        <taxon>Ampullarioidea</taxon>
        <taxon>Ampullariidae</taxon>
        <taxon>Pomacea</taxon>
    </lineage>
</organism>
<sequence length="106" mass="11780">MNQSSMSVSRCCRCEVVLGSGAQHTAKVLVRLQLLMEDLIILFITSVSTNIKGLNSRHFPLPCCGYRFCVTLNSTSMQLSVLATCYAAGHRVYTCRHPFRHDLAIS</sequence>
<reference evidence="1 2" key="1">
    <citation type="submission" date="2018-04" db="EMBL/GenBank/DDBJ databases">
        <title>The genome of golden apple snail Pomacea canaliculata provides insight into stress tolerance and invasive adaptation.</title>
        <authorList>
            <person name="Liu C."/>
            <person name="Liu B."/>
            <person name="Ren Y."/>
            <person name="Zhang Y."/>
            <person name="Wang H."/>
            <person name="Li S."/>
            <person name="Jiang F."/>
            <person name="Yin L."/>
            <person name="Zhang G."/>
            <person name="Qian W."/>
            <person name="Fan W."/>
        </authorList>
    </citation>
    <scope>NUCLEOTIDE SEQUENCE [LARGE SCALE GENOMIC DNA]</scope>
    <source>
        <strain evidence="1">SZHN2017</strain>
        <tissue evidence="1">Muscle</tissue>
    </source>
</reference>
<proteinExistence type="predicted"/>
<dbReference type="Proteomes" id="UP000245119">
    <property type="component" value="Linkage Group LG4"/>
</dbReference>
<evidence type="ECO:0000313" key="1">
    <source>
        <dbReference type="EMBL" id="PVD31476.1"/>
    </source>
</evidence>
<dbReference type="EMBL" id="PZQS01000004">
    <property type="protein sequence ID" value="PVD31476.1"/>
    <property type="molecule type" value="Genomic_DNA"/>
</dbReference>
<gene>
    <name evidence="1" type="ORF">C0Q70_06888</name>
</gene>
<evidence type="ECO:0000313" key="2">
    <source>
        <dbReference type="Proteomes" id="UP000245119"/>
    </source>
</evidence>
<dbReference type="AlphaFoldDB" id="A0A2T7PDI3"/>